<proteinExistence type="predicted"/>
<dbReference type="AlphaFoldDB" id="B0NNP3"/>
<gene>
    <name evidence="1" type="ORF">BACSTE_01202</name>
</gene>
<protein>
    <submittedName>
        <fullName evidence="1">Uncharacterized protein</fullName>
    </submittedName>
</protein>
<evidence type="ECO:0000313" key="1">
    <source>
        <dbReference type="EMBL" id="EDS15763.1"/>
    </source>
</evidence>
<dbReference type="EMBL" id="ABFZ02000018">
    <property type="protein sequence ID" value="EDS15763.1"/>
    <property type="molecule type" value="Genomic_DNA"/>
</dbReference>
<evidence type="ECO:0000313" key="2">
    <source>
        <dbReference type="Proteomes" id="UP000004713"/>
    </source>
</evidence>
<comment type="caution">
    <text evidence="1">The sequence shown here is derived from an EMBL/GenBank/DDBJ whole genome shotgun (WGS) entry which is preliminary data.</text>
</comment>
<dbReference type="eggNOG" id="ENOG5032Q5Q">
    <property type="taxonomic scope" value="Bacteria"/>
</dbReference>
<reference evidence="1 2" key="2">
    <citation type="submission" date="2007-11" db="EMBL/GenBank/DDBJ databases">
        <authorList>
            <person name="Fulton L."/>
            <person name="Clifton S."/>
            <person name="Fulton B."/>
            <person name="Xu J."/>
            <person name="Minx P."/>
            <person name="Pepin K.H."/>
            <person name="Johnson M."/>
            <person name="Thiruvilangam P."/>
            <person name="Bhonagiri V."/>
            <person name="Nash W.E."/>
            <person name="Mardis E.R."/>
            <person name="Wilson R.K."/>
        </authorList>
    </citation>
    <scope>NUCLEOTIDE SEQUENCE [LARGE SCALE GENOMIC DNA]</scope>
    <source>
        <strain evidence="1 2">ATCC 43183</strain>
    </source>
</reference>
<reference evidence="1 2" key="1">
    <citation type="submission" date="2007-11" db="EMBL/GenBank/DDBJ databases">
        <title>Draft genome sequence of Bacteroides stercoris(ATCC 43183).</title>
        <authorList>
            <person name="Sudarsanam P."/>
            <person name="Ley R."/>
            <person name="Guruge J."/>
            <person name="Turnbaugh P.J."/>
            <person name="Mahowald M."/>
            <person name="Liep D."/>
            <person name="Gordon J."/>
        </authorList>
    </citation>
    <scope>NUCLEOTIDE SEQUENCE [LARGE SCALE GENOMIC DNA]</scope>
    <source>
        <strain evidence="1 2">ATCC 43183</strain>
    </source>
</reference>
<dbReference type="HOGENOM" id="CLU_3058726_0_0_10"/>
<name>B0NNP3_BACSE</name>
<dbReference type="Proteomes" id="UP000004713">
    <property type="component" value="Unassembled WGS sequence"/>
</dbReference>
<accession>B0NNP3</accession>
<sequence>MIFSFFLLANLSIFHRLENFLRKNFKSKCNFEIAKFNIPIHREKLRKNTYFCR</sequence>
<organism evidence="1 2">
    <name type="scientific">Bacteroides stercoris ATCC 43183</name>
    <dbReference type="NCBI Taxonomy" id="449673"/>
    <lineage>
        <taxon>Bacteria</taxon>
        <taxon>Pseudomonadati</taxon>
        <taxon>Bacteroidota</taxon>
        <taxon>Bacteroidia</taxon>
        <taxon>Bacteroidales</taxon>
        <taxon>Bacteroidaceae</taxon>
        <taxon>Bacteroides</taxon>
    </lineage>
</organism>